<dbReference type="AlphaFoldDB" id="A0A1B3BA26"/>
<keyword evidence="1" id="KW-0732">Signal</keyword>
<feature type="chain" id="PRO_5008544076" evidence="1">
    <location>
        <begin position="17"/>
        <end position="191"/>
    </location>
</feature>
<evidence type="ECO:0000256" key="1">
    <source>
        <dbReference type="SAM" id="SignalP"/>
    </source>
</evidence>
<keyword evidence="3" id="KW-1185">Reference proteome</keyword>
<dbReference type="PROSITE" id="PS51257">
    <property type="entry name" value="PROKAR_LIPOPROTEIN"/>
    <property type="match status" value="1"/>
</dbReference>
<accession>A0A1B3BA26</accession>
<dbReference type="KEGG" id="ksd:KS2013_931"/>
<dbReference type="RefSeq" id="WP_083217787.1">
    <property type="nucleotide sequence ID" value="NZ_CP012418.1"/>
</dbReference>
<protein>
    <submittedName>
        <fullName evidence="2">Putative conserved secreted protein</fullName>
    </submittedName>
</protein>
<name>A0A1B3BA26_9GAMM</name>
<feature type="signal peptide" evidence="1">
    <location>
        <begin position="1"/>
        <end position="16"/>
    </location>
</feature>
<gene>
    <name evidence="2" type="ORF">KS2013_931</name>
</gene>
<sequence length="191" mass="20768" precursor="true">MGKFIIVTTLSALALAACSSTPTRSVTNYQAQGNLESPKPSGCVEISKLSNEQNPVDIFTGLNICLSQNNYENAAELYFAGMAYGYFDTKRVSDKTAHQAISVLRMNTFSSQSQESMEKLQSEITNILSSNAELCKKLSSLGAPEYKPTYMLQHGMGAFTGQSTNDDLVESFDAEVTWEESLAKIAKCGQS</sequence>
<evidence type="ECO:0000313" key="2">
    <source>
        <dbReference type="EMBL" id="AOE49653.1"/>
    </source>
</evidence>
<dbReference type="OrthoDB" id="5339269at2"/>
<proteinExistence type="predicted"/>
<dbReference type="EMBL" id="CP012418">
    <property type="protein sequence ID" value="AOE49653.1"/>
    <property type="molecule type" value="Genomic_DNA"/>
</dbReference>
<dbReference type="Proteomes" id="UP000094147">
    <property type="component" value="Chromosome"/>
</dbReference>
<evidence type="ECO:0000313" key="3">
    <source>
        <dbReference type="Proteomes" id="UP000094147"/>
    </source>
</evidence>
<organism evidence="2 3">
    <name type="scientific">Kangiella sediminilitoris</name>
    <dbReference type="NCBI Taxonomy" id="1144748"/>
    <lineage>
        <taxon>Bacteria</taxon>
        <taxon>Pseudomonadati</taxon>
        <taxon>Pseudomonadota</taxon>
        <taxon>Gammaproteobacteria</taxon>
        <taxon>Kangiellales</taxon>
        <taxon>Kangiellaceae</taxon>
        <taxon>Kangiella</taxon>
    </lineage>
</organism>
<reference evidence="3" key="1">
    <citation type="submission" date="2015-08" db="EMBL/GenBank/DDBJ databases">
        <authorList>
            <person name="Kim K.M."/>
        </authorList>
    </citation>
    <scope>NUCLEOTIDE SEQUENCE [LARGE SCALE GENOMIC DNA]</scope>
    <source>
        <strain evidence="3">KCTC 23892</strain>
    </source>
</reference>